<evidence type="ECO:0000256" key="8">
    <source>
        <dbReference type="RuleBase" id="RU369087"/>
    </source>
</evidence>
<organism evidence="11 12">
    <name type="scientific">Anabas testudineus</name>
    <name type="common">Climbing perch</name>
    <name type="synonym">Anthias testudineus</name>
    <dbReference type="NCBI Taxonomy" id="64144"/>
    <lineage>
        <taxon>Eukaryota</taxon>
        <taxon>Metazoa</taxon>
        <taxon>Chordata</taxon>
        <taxon>Craniata</taxon>
        <taxon>Vertebrata</taxon>
        <taxon>Euteleostomi</taxon>
        <taxon>Actinopterygii</taxon>
        <taxon>Neopterygii</taxon>
        <taxon>Teleostei</taxon>
        <taxon>Neoteleostei</taxon>
        <taxon>Acanthomorphata</taxon>
        <taxon>Anabantaria</taxon>
        <taxon>Anabantiformes</taxon>
        <taxon>Anabantoidei</taxon>
        <taxon>Anabantidae</taxon>
        <taxon>Anabas</taxon>
    </lineage>
</organism>
<dbReference type="SMART" id="SM00558">
    <property type="entry name" value="JmjC"/>
    <property type="match status" value="1"/>
</dbReference>
<evidence type="ECO:0000259" key="10">
    <source>
        <dbReference type="PROSITE" id="PS51184"/>
    </source>
</evidence>
<dbReference type="EC" id="1.14.11.65" evidence="8"/>
<dbReference type="GO" id="GO:0046872">
    <property type="term" value="F:metal ion binding"/>
    <property type="evidence" value="ECO:0007669"/>
    <property type="project" value="UniProtKB-UniRule"/>
</dbReference>
<dbReference type="InterPro" id="IPR045109">
    <property type="entry name" value="LSDs-like"/>
</dbReference>
<dbReference type="GO" id="GO:0140683">
    <property type="term" value="F:histone H3K9me/H3K9me2 demethylase activity"/>
    <property type="evidence" value="ECO:0007669"/>
    <property type="project" value="UniProtKB-EC"/>
</dbReference>
<dbReference type="GO" id="GO:0070988">
    <property type="term" value="P:demethylation"/>
    <property type="evidence" value="ECO:0007669"/>
    <property type="project" value="UniProtKB-UniRule"/>
</dbReference>
<keyword evidence="3" id="KW-0560">Oxidoreductase</keyword>
<evidence type="ECO:0000256" key="4">
    <source>
        <dbReference type="ARBA" id="ARBA00023004"/>
    </source>
</evidence>
<name>A0A7N6BU73_ANATE</name>
<feature type="compositionally biased region" description="Low complexity" evidence="9">
    <location>
        <begin position="186"/>
        <end position="206"/>
    </location>
</feature>
<sequence length="1088" mass="120545">MSQNSGSSPSLTSGPAQSKDTNYFTAVSESLSKEPPCLFKPASSAEGLKKPEQPKVPETHPTGNGVLNKSTFQGVGASPGGRGSGPCIGTLSSPSGIQSICKKDSNNGTSPVGLGMQSGFNTSDSHQNLFLQASKEPTNPFLAYGDKNSHTPFAGLSAAEPQTLGPASDSKPNLFTMTEPPKGILSSSFPAAASPSSSSSPAPASSQRPQSEGTVTKEDQGDGEMPTSTSGYPLFGSTGSGFEEVPVSFDQSQSQKFSLEERSQSSKRDSESSSNSDLSDLSDNEDGPEKGQVPQGQPHAVKDGTVLQKMKVQGAAKSRPRNKPFKGKSFSCRNLRIVCVGQSVLKDQSKVRRLKQSGESFLQDGSCINVAPHLHKCRECRLERYRKYRNTDDDSDEEDDPNVACRFFHFRRLAFTRKGVLRVEGFLSPQQSDSMAMSLWLPVPAVQEGLDLDTSKYILANVGDQFCQLVMSEKEAMMMVEPHQKVAWKRAVRGVREMCDVCETTLFNIHWVCRKCGFGVCLDCYRLRRNRPREGPEDEVFSWLKCAKGQPHEPQNLMPTQIIPGTALYNIGDMVHAARGKWGIKANCPCANRHTKPLLRTASNSTSGTSSPCNLTQASTKDSRSSGEGNSSALHWLADLATQKAKDDTKGKWEMDDLGNPKLCFVCQSDKLKSSLPNFLDHIIASVVETKKAEDGVMGLSVLEPHTSHSWLCDGRLLCLQDPSNSNNWKIFRECWKQGQPVLVSGIHKRLKSSLWLPEAFSEEFGDQDVDLVNCRNCAIISDVKVRDFWDGFQVISKRLQDCDGQPMVLKLKDWPPGEDFRDMMPTRFDDLMENLPLPEYTKRDGRLNLAARLPNFFVRPDLGPKMYNAYGLISTEDRKVGTTNLHLDVSDAVNVMVYVGIPHGDNNQEEEVMTTIEEGDVDEMTKRRVYEGNEKPGALWHIYAAKDAEKIRELLRKVGEEQGQENPPDHDPIHDQSWYLDQVLRRRLYEEYGVQGWSIVQFLGDAVFIPAGAPHQVHNLYSCIKVAEDFVSPEHVRHCFRLTQEFRHLSTTHTNHEDKLQVKNIIYHAVKDAVGTLKAHEPKLARP</sequence>
<comment type="similarity">
    <text evidence="6 8">Belongs to the JHDM2 histone demethylase family.</text>
</comment>
<dbReference type="GeneTree" id="ENSGT00940000158095"/>
<feature type="compositionally biased region" description="Gly residues" evidence="9">
    <location>
        <begin position="77"/>
        <end position="86"/>
    </location>
</feature>
<feature type="region of interest" description="Disordered" evidence="9">
    <location>
        <begin position="1"/>
        <end position="328"/>
    </location>
</feature>
<gene>
    <name evidence="11" type="primary">KDM3B</name>
</gene>
<dbReference type="GO" id="GO:0006357">
    <property type="term" value="P:regulation of transcription by RNA polymerase II"/>
    <property type="evidence" value="ECO:0007669"/>
    <property type="project" value="TreeGrafter"/>
</dbReference>
<dbReference type="SUPFAM" id="SSF51197">
    <property type="entry name" value="Clavaminate synthase-like"/>
    <property type="match status" value="1"/>
</dbReference>
<evidence type="ECO:0000256" key="6">
    <source>
        <dbReference type="ARBA" id="ARBA00037987"/>
    </source>
</evidence>
<evidence type="ECO:0000313" key="11">
    <source>
        <dbReference type="Ensembl" id="ENSATEP00000065950.1"/>
    </source>
</evidence>
<dbReference type="Gene3D" id="2.60.120.650">
    <property type="entry name" value="Cupin"/>
    <property type="match status" value="1"/>
</dbReference>
<reference evidence="11" key="3">
    <citation type="submission" date="2025-09" db="UniProtKB">
        <authorList>
            <consortium name="Ensembl"/>
        </authorList>
    </citation>
    <scope>IDENTIFICATION</scope>
</reference>
<dbReference type="Pfam" id="PF02373">
    <property type="entry name" value="JmjC"/>
    <property type="match status" value="1"/>
</dbReference>
<reference evidence="11" key="1">
    <citation type="submission" date="2021-04" db="EMBL/GenBank/DDBJ databases">
        <authorList>
            <consortium name="Wellcome Sanger Institute Data Sharing"/>
        </authorList>
    </citation>
    <scope>NUCLEOTIDE SEQUENCE [LARGE SCALE GENOMIC DNA]</scope>
</reference>
<comment type="subcellular location">
    <subcellularLocation>
        <location evidence="1 8">Nucleus</location>
    </subcellularLocation>
</comment>
<dbReference type="Proteomes" id="UP000265040">
    <property type="component" value="Chromosome 10"/>
</dbReference>
<dbReference type="AlphaFoldDB" id="A0A7N6BU73"/>
<dbReference type="PANTHER" id="PTHR12549">
    <property type="entry name" value="JMJC DOMAIN-CONTAINING HISTONE DEMETHYLATION PROTEIN"/>
    <property type="match status" value="1"/>
</dbReference>
<evidence type="ECO:0000256" key="2">
    <source>
        <dbReference type="ARBA" id="ARBA00022723"/>
    </source>
</evidence>
<comment type="catalytic activity">
    <reaction evidence="7 8">
        <text>N(6),N(6)-dimethyl-L-lysyl(9)-[histone H3] + 2 2-oxoglutarate + 2 O2 = L-lysyl(9)-[histone H3] + 2 formaldehyde + 2 succinate + 2 CO2</text>
        <dbReference type="Rhea" id="RHEA:60188"/>
        <dbReference type="Rhea" id="RHEA-COMP:15541"/>
        <dbReference type="Rhea" id="RHEA-COMP:15546"/>
        <dbReference type="ChEBI" id="CHEBI:15379"/>
        <dbReference type="ChEBI" id="CHEBI:16526"/>
        <dbReference type="ChEBI" id="CHEBI:16810"/>
        <dbReference type="ChEBI" id="CHEBI:16842"/>
        <dbReference type="ChEBI" id="CHEBI:29969"/>
        <dbReference type="ChEBI" id="CHEBI:30031"/>
        <dbReference type="ChEBI" id="CHEBI:61976"/>
        <dbReference type="EC" id="1.14.11.65"/>
    </reaction>
</comment>
<comment type="cofactor">
    <cofactor evidence="8">
        <name>Fe(2+)</name>
        <dbReference type="ChEBI" id="CHEBI:29033"/>
    </cofactor>
    <text evidence="8">Binds 1 Fe(2+) ion per subunit.</text>
</comment>
<dbReference type="GO" id="GO:0003712">
    <property type="term" value="F:transcription coregulator activity"/>
    <property type="evidence" value="ECO:0007669"/>
    <property type="project" value="TreeGrafter"/>
</dbReference>
<accession>A0A7N6BU73</accession>
<dbReference type="GO" id="GO:0000118">
    <property type="term" value="C:histone deacetylase complex"/>
    <property type="evidence" value="ECO:0007669"/>
    <property type="project" value="UniProtKB-UniRule"/>
</dbReference>
<keyword evidence="2 8" id="KW-0479">Metal-binding</keyword>
<dbReference type="Ensembl" id="ENSATET00000070979.2">
    <property type="protein sequence ID" value="ENSATEP00000065950.1"/>
    <property type="gene ID" value="ENSATEG00000006555.3"/>
</dbReference>
<keyword evidence="12" id="KW-1185">Reference proteome</keyword>
<feature type="compositionally biased region" description="Basic and acidic residues" evidence="9">
    <location>
        <begin position="47"/>
        <end position="58"/>
    </location>
</feature>
<feature type="compositionally biased region" description="Polar residues" evidence="9">
    <location>
        <begin position="61"/>
        <end position="73"/>
    </location>
</feature>
<dbReference type="FunFam" id="2.60.120.650:FF:000004">
    <property type="entry name" value="Putative lysine-specific demethylase 3B"/>
    <property type="match status" value="1"/>
</dbReference>
<reference evidence="11" key="2">
    <citation type="submission" date="2025-08" db="UniProtKB">
        <authorList>
            <consortium name="Ensembl"/>
        </authorList>
    </citation>
    <scope>IDENTIFICATION</scope>
</reference>
<evidence type="ECO:0000256" key="7">
    <source>
        <dbReference type="ARBA" id="ARBA00047648"/>
    </source>
</evidence>
<dbReference type="PROSITE" id="PS51184">
    <property type="entry name" value="JMJC"/>
    <property type="match status" value="1"/>
</dbReference>
<keyword evidence="5 8" id="KW-0539">Nucleus</keyword>
<feature type="compositionally biased region" description="Basic and acidic residues" evidence="9">
    <location>
        <begin position="258"/>
        <end position="271"/>
    </location>
</feature>
<proteinExistence type="inferred from homology"/>
<protein>
    <recommendedName>
        <fullName evidence="8">Lysine-specific demethylase</fullName>
        <ecNumber evidence="8">1.14.11.65</ecNumber>
    </recommendedName>
</protein>
<evidence type="ECO:0000256" key="9">
    <source>
        <dbReference type="SAM" id="MobiDB-lite"/>
    </source>
</evidence>
<keyword evidence="4 8" id="KW-0408">Iron</keyword>
<evidence type="ECO:0000256" key="5">
    <source>
        <dbReference type="ARBA" id="ARBA00023242"/>
    </source>
</evidence>
<evidence type="ECO:0000256" key="3">
    <source>
        <dbReference type="ARBA" id="ARBA00023002"/>
    </source>
</evidence>
<feature type="compositionally biased region" description="Polar residues" evidence="9">
    <location>
        <begin position="118"/>
        <end position="137"/>
    </location>
</feature>
<feature type="domain" description="JmjC" evidence="10">
    <location>
        <begin position="843"/>
        <end position="1048"/>
    </location>
</feature>
<evidence type="ECO:0000256" key="1">
    <source>
        <dbReference type="ARBA" id="ARBA00004123"/>
    </source>
</evidence>
<comment type="function">
    <text evidence="8">Histone demethylase that specifically demethylates 'Lys-9' of histone H3, thereby playing a central role in histone code.</text>
</comment>
<dbReference type="InterPro" id="IPR003347">
    <property type="entry name" value="JmjC_dom"/>
</dbReference>
<comment type="domain">
    <text evidence="8">Leu-Xaa-Xaa-Leu-Leu (LXXLL) motifs are known to mediate the association with nuclear receptors.</text>
</comment>
<dbReference type="GO" id="GO:0000785">
    <property type="term" value="C:chromatin"/>
    <property type="evidence" value="ECO:0007669"/>
    <property type="project" value="TreeGrafter"/>
</dbReference>
<comment type="domain">
    <text evidence="8">The JmjC domain and the C6-type zinc-finger are required for the demethylation activity.</text>
</comment>
<evidence type="ECO:0000313" key="12">
    <source>
        <dbReference type="Proteomes" id="UP000265040"/>
    </source>
</evidence>
<dbReference type="GO" id="GO:0031490">
    <property type="term" value="F:chromatin DNA binding"/>
    <property type="evidence" value="ECO:0007669"/>
    <property type="project" value="TreeGrafter"/>
</dbReference>
<feature type="region of interest" description="Disordered" evidence="9">
    <location>
        <begin position="601"/>
        <end position="631"/>
    </location>
</feature>
<feature type="compositionally biased region" description="Polar residues" evidence="9">
    <location>
        <begin position="1"/>
        <end position="30"/>
    </location>
</feature>
<dbReference type="PANTHER" id="PTHR12549:SF8">
    <property type="entry name" value="LYSINE-SPECIFIC DEMETHYLASE 3B"/>
    <property type="match status" value="1"/>
</dbReference>